<dbReference type="Pfam" id="PF20936">
    <property type="entry name" value="GCIP_C"/>
    <property type="match status" value="1"/>
</dbReference>
<dbReference type="Proteomes" id="UP001558713">
    <property type="component" value="Unassembled WGS sequence"/>
</dbReference>
<organism evidence="10 11">
    <name type="scientific">Cardamine amara subsp. amara</name>
    <dbReference type="NCBI Taxonomy" id="228776"/>
    <lineage>
        <taxon>Eukaryota</taxon>
        <taxon>Viridiplantae</taxon>
        <taxon>Streptophyta</taxon>
        <taxon>Embryophyta</taxon>
        <taxon>Tracheophyta</taxon>
        <taxon>Spermatophyta</taxon>
        <taxon>Magnoliopsida</taxon>
        <taxon>eudicotyledons</taxon>
        <taxon>Gunneridae</taxon>
        <taxon>Pentapetalae</taxon>
        <taxon>rosids</taxon>
        <taxon>malvids</taxon>
        <taxon>Brassicales</taxon>
        <taxon>Brassicaceae</taxon>
        <taxon>Cardamineae</taxon>
        <taxon>Cardamine</taxon>
    </lineage>
</organism>
<dbReference type="AlphaFoldDB" id="A0ABD0Z5H3"/>
<proteinExistence type="inferred from homology"/>
<comment type="caution">
    <text evidence="10">The sequence shown here is derived from an EMBL/GenBank/DDBJ whole genome shotgun (WGS) entry which is preliminary data.</text>
</comment>
<evidence type="ECO:0000259" key="8">
    <source>
        <dbReference type="Pfam" id="PF13324"/>
    </source>
</evidence>
<keyword evidence="11" id="KW-1185">Reference proteome</keyword>
<feature type="domain" description="Cyclin-D1-binding protein 1-like N-terminal" evidence="8">
    <location>
        <begin position="43"/>
        <end position="187"/>
    </location>
</feature>
<evidence type="ECO:0000256" key="5">
    <source>
        <dbReference type="ARBA" id="ARBA00023242"/>
    </source>
</evidence>
<evidence type="ECO:0000256" key="7">
    <source>
        <dbReference type="SAM" id="MobiDB-lite"/>
    </source>
</evidence>
<sequence>MAKSKIDELNKILVGYVNTINDTLQLFEQIPPPTQYKLSWNNVLQMSDYLSKQATIVGMLWTGGEPPKAEALKEAMESYFNALQGFLLHCHGSMTDAGPTLSSSIHASVKQIVDSSFRLLKGSVSLHEESYEKGKKSSIPQLTGAVWEACFNLKKVPATNIKAIGRAMTQVTVSMKDVLREMEELKPACSSPEHDDVSENPECGTPNSDEDDDDEDDLGDDLSLEELEVAKMVADVVSETLMVIKELIRVVTVMIKLENPKDNGEFVDLLEKLLKLCQETGVQIDELGACVYPPQELSLMKETMERIRGNIGEIEDDVKSFKNSSSEALLGTCRKLQSSIEYMETELDKRVEAEVVCKLQNVTV</sequence>
<dbReference type="InterPro" id="IPR049318">
    <property type="entry name" value="GCIP_C"/>
</dbReference>
<keyword evidence="6" id="KW-0131">Cell cycle</keyword>
<reference evidence="10 11" key="1">
    <citation type="submission" date="2024-04" db="EMBL/GenBank/DDBJ databases">
        <title>Genome assembly C_amara_ONT_v2.</title>
        <authorList>
            <person name="Yant L."/>
            <person name="Moore C."/>
            <person name="Slenker M."/>
        </authorList>
    </citation>
    <scope>NUCLEOTIDE SEQUENCE [LARGE SCALE GENOMIC DNA]</scope>
    <source>
        <tissue evidence="10">Leaf</tissue>
    </source>
</reference>
<dbReference type="PANTHER" id="PTHR15492:SF2">
    <property type="entry name" value="CYCLIN-D1-BINDING PROTEIN"/>
    <property type="match status" value="1"/>
</dbReference>
<protein>
    <recommendedName>
        <fullName evidence="12">Cyclin-D1-binding protein 1</fullName>
    </recommendedName>
</protein>
<dbReference type="EMBL" id="JBANAX010000884">
    <property type="protein sequence ID" value="KAL1189948.1"/>
    <property type="molecule type" value="Genomic_DNA"/>
</dbReference>
<evidence type="ECO:0000313" key="10">
    <source>
        <dbReference type="EMBL" id="KAL1189948.1"/>
    </source>
</evidence>
<evidence type="ECO:0008006" key="12">
    <source>
        <dbReference type="Google" id="ProtNLM"/>
    </source>
</evidence>
<name>A0ABD0Z5H3_CARAN</name>
<evidence type="ECO:0000313" key="11">
    <source>
        <dbReference type="Proteomes" id="UP001558713"/>
    </source>
</evidence>
<comment type="similarity">
    <text evidence="3">Belongs to the CCNDBP1 family.</text>
</comment>
<gene>
    <name evidence="10" type="ORF">V5N11_012708</name>
</gene>
<feature type="compositionally biased region" description="Acidic residues" evidence="7">
    <location>
        <begin position="208"/>
        <end position="219"/>
    </location>
</feature>
<dbReference type="GO" id="GO:0005737">
    <property type="term" value="C:cytoplasm"/>
    <property type="evidence" value="ECO:0007669"/>
    <property type="project" value="UniProtKB-SubCell"/>
</dbReference>
<accession>A0ABD0Z5H3</accession>
<feature type="domain" description="Cyclin-D1-binding protein 1-like C-terminal" evidence="9">
    <location>
        <begin position="212"/>
        <end position="315"/>
    </location>
</feature>
<comment type="subcellular location">
    <subcellularLocation>
        <location evidence="2">Cytoplasm</location>
    </subcellularLocation>
    <subcellularLocation>
        <location evidence="1">Nucleus</location>
    </subcellularLocation>
</comment>
<dbReference type="FunFam" id="1.20.1420.10:FF:000016">
    <property type="entry name" value="Cyclin-D1-binding protein"/>
    <property type="match status" value="1"/>
</dbReference>
<dbReference type="GO" id="GO:0005634">
    <property type="term" value="C:nucleus"/>
    <property type="evidence" value="ECO:0007669"/>
    <property type="project" value="UniProtKB-SubCell"/>
</dbReference>
<keyword evidence="5" id="KW-0539">Nucleus</keyword>
<keyword evidence="4" id="KW-0963">Cytoplasm</keyword>
<evidence type="ECO:0000256" key="1">
    <source>
        <dbReference type="ARBA" id="ARBA00004123"/>
    </source>
</evidence>
<evidence type="ECO:0000256" key="3">
    <source>
        <dbReference type="ARBA" id="ARBA00008940"/>
    </source>
</evidence>
<dbReference type="FunFam" id="1.20.1410.10:FF:000011">
    <property type="entry name" value="Cyclin-D1-binding protein"/>
    <property type="match status" value="1"/>
</dbReference>
<evidence type="ECO:0000256" key="2">
    <source>
        <dbReference type="ARBA" id="ARBA00004496"/>
    </source>
</evidence>
<dbReference type="Pfam" id="PF13324">
    <property type="entry name" value="GCIP_N"/>
    <property type="match status" value="1"/>
</dbReference>
<feature type="region of interest" description="Disordered" evidence="7">
    <location>
        <begin position="185"/>
        <end position="219"/>
    </location>
</feature>
<evidence type="ECO:0000256" key="6">
    <source>
        <dbReference type="ARBA" id="ARBA00023306"/>
    </source>
</evidence>
<dbReference type="InterPro" id="IPR026907">
    <property type="entry name" value="GCIP-like"/>
</dbReference>
<evidence type="ECO:0000259" key="9">
    <source>
        <dbReference type="Pfam" id="PF20936"/>
    </source>
</evidence>
<dbReference type="InterPro" id="IPR049317">
    <property type="entry name" value="GCIP-like_N"/>
</dbReference>
<dbReference type="Gene3D" id="1.20.1410.10">
    <property type="entry name" value="I/LWEQ domain"/>
    <property type="match status" value="1"/>
</dbReference>
<feature type="compositionally biased region" description="Basic and acidic residues" evidence="7">
    <location>
        <begin position="185"/>
        <end position="197"/>
    </location>
</feature>
<dbReference type="PANTHER" id="PTHR15492">
    <property type="entry name" value="CYCLIN D1-BINDING PROTEIN 1"/>
    <property type="match status" value="1"/>
</dbReference>
<dbReference type="Gene3D" id="1.20.1420.10">
    <property type="entry name" value="Talin, central domain"/>
    <property type="match status" value="1"/>
</dbReference>
<evidence type="ECO:0000256" key="4">
    <source>
        <dbReference type="ARBA" id="ARBA00022490"/>
    </source>
</evidence>